<dbReference type="AlphaFoldDB" id="A0ABD3WVR6"/>
<accession>A0ABD3WVR6</accession>
<name>A0ABD3WVR6_SINWO</name>
<gene>
    <name evidence="1" type="ORF">ACJMK2_035702</name>
</gene>
<dbReference type="Proteomes" id="UP001634394">
    <property type="component" value="Unassembled WGS sequence"/>
</dbReference>
<evidence type="ECO:0000313" key="2">
    <source>
        <dbReference type="Proteomes" id="UP001634394"/>
    </source>
</evidence>
<comment type="caution">
    <text evidence="1">The sequence shown here is derived from an EMBL/GenBank/DDBJ whole genome shotgun (WGS) entry which is preliminary data.</text>
</comment>
<keyword evidence="2" id="KW-1185">Reference proteome</keyword>
<dbReference type="EMBL" id="JBJQND010000005">
    <property type="protein sequence ID" value="KAL3878069.1"/>
    <property type="molecule type" value="Genomic_DNA"/>
</dbReference>
<evidence type="ECO:0000313" key="1">
    <source>
        <dbReference type="EMBL" id="KAL3878069.1"/>
    </source>
</evidence>
<organism evidence="1 2">
    <name type="scientific">Sinanodonta woodiana</name>
    <name type="common">Chinese pond mussel</name>
    <name type="synonym">Anodonta woodiana</name>
    <dbReference type="NCBI Taxonomy" id="1069815"/>
    <lineage>
        <taxon>Eukaryota</taxon>
        <taxon>Metazoa</taxon>
        <taxon>Spiralia</taxon>
        <taxon>Lophotrochozoa</taxon>
        <taxon>Mollusca</taxon>
        <taxon>Bivalvia</taxon>
        <taxon>Autobranchia</taxon>
        <taxon>Heteroconchia</taxon>
        <taxon>Palaeoheterodonta</taxon>
        <taxon>Unionida</taxon>
        <taxon>Unionoidea</taxon>
        <taxon>Unionidae</taxon>
        <taxon>Unioninae</taxon>
        <taxon>Sinanodonta</taxon>
    </lineage>
</organism>
<protein>
    <submittedName>
        <fullName evidence="1">Uncharacterized protein</fullName>
    </submittedName>
</protein>
<reference evidence="1 2" key="1">
    <citation type="submission" date="2024-11" db="EMBL/GenBank/DDBJ databases">
        <title>Chromosome-level genome assembly of the freshwater bivalve Anodonta woodiana.</title>
        <authorList>
            <person name="Chen X."/>
        </authorList>
    </citation>
    <scope>NUCLEOTIDE SEQUENCE [LARGE SCALE GENOMIC DNA]</scope>
    <source>
        <strain evidence="1">MN2024</strain>
        <tissue evidence="1">Gills</tissue>
    </source>
</reference>
<sequence length="110" mass="12910">MNIWRNAWARHRLRTVRSSPIRLYTAWLMNNPIDSPLADANNYGVEGNIDLDDSEDNPRPIFVRQSITTEERCQQELNLKCPNNWTSSNYGIDIYREAIRIIEHYTNDAT</sequence>
<proteinExistence type="predicted"/>